<feature type="compositionally biased region" description="Polar residues" evidence="5">
    <location>
        <begin position="191"/>
        <end position="202"/>
    </location>
</feature>
<sequence>MASSNVSTVYISVIDDVISKVREDFITYGVGDAVLNELQALWEMKMLHCGAISGNIERTKAAAASAGGTSGTTPPVHDLNVPYEATSEEYATPTADMLFPPTPLQTPIQTPLPGTDTGMYNIPTGPSDYAPSPISDIRNGMTINGADPKAGRPSPYMPPPSPWMNQRPLGVDVNVAYVEGREDPDRGVQPQPLTQENCTSLI</sequence>
<dbReference type="Pfam" id="PF03153">
    <property type="entry name" value="TFIIA"/>
    <property type="match status" value="1"/>
</dbReference>
<proteinExistence type="inferred from homology"/>
<keyword evidence="3" id="KW-0804">Transcription</keyword>
<gene>
    <name evidence="6" type="ORF">ZEAMMB73_Zm00001d037807</name>
</gene>
<evidence type="ECO:0000313" key="6">
    <source>
        <dbReference type="EMBL" id="AQK84833.1"/>
    </source>
</evidence>
<dbReference type="AlphaFoldDB" id="A0A1D6M0K1"/>
<dbReference type="InterPro" id="IPR004855">
    <property type="entry name" value="TFIIA_asu/bsu"/>
</dbReference>
<dbReference type="GO" id="GO:0005672">
    <property type="term" value="C:transcription factor TFIIA complex"/>
    <property type="evidence" value="ECO:0007669"/>
    <property type="project" value="InterPro"/>
</dbReference>
<keyword evidence="4" id="KW-0539">Nucleus</keyword>
<dbReference type="PANTHER" id="PTHR12694">
    <property type="entry name" value="TRANSCRIPTION INITIATION FACTOR IIA SUBUNIT 1"/>
    <property type="match status" value="1"/>
</dbReference>
<evidence type="ECO:0000256" key="5">
    <source>
        <dbReference type="SAM" id="MobiDB-lite"/>
    </source>
</evidence>
<dbReference type="CDD" id="cd07976">
    <property type="entry name" value="TFIIA_alpha_beta_like"/>
    <property type="match status" value="1"/>
</dbReference>
<dbReference type="SMART" id="SM01371">
    <property type="entry name" value="TFIIA"/>
    <property type="match status" value="1"/>
</dbReference>
<name>A0A1D6M0K1_MAIZE</name>
<evidence type="ECO:0000256" key="2">
    <source>
        <dbReference type="ARBA" id="ARBA00010059"/>
    </source>
</evidence>
<feature type="region of interest" description="Disordered" evidence="5">
    <location>
        <begin position="182"/>
        <end position="202"/>
    </location>
</feature>
<organism evidence="6">
    <name type="scientific">Zea mays</name>
    <name type="common">Maize</name>
    <dbReference type="NCBI Taxonomy" id="4577"/>
    <lineage>
        <taxon>Eukaryota</taxon>
        <taxon>Viridiplantae</taxon>
        <taxon>Streptophyta</taxon>
        <taxon>Embryophyta</taxon>
        <taxon>Tracheophyta</taxon>
        <taxon>Spermatophyta</taxon>
        <taxon>Magnoliopsida</taxon>
        <taxon>Liliopsida</taxon>
        <taxon>Poales</taxon>
        <taxon>Poaceae</taxon>
        <taxon>PACMAD clade</taxon>
        <taxon>Panicoideae</taxon>
        <taxon>Andropogonodae</taxon>
        <taxon>Andropogoneae</taxon>
        <taxon>Tripsacinae</taxon>
        <taxon>Zea</taxon>
    </lineage>
</organism>
<dbReference type="EMBL" id="CM000782">
    <property type="protein sequence ID" value="AQK84833.1"/>
    <property type="molecule type" value="Genomic_DNA"/>
</dbReference>
<dbReference type="PANTHER" id="PTHR12694:SF8">
    <property type="entry name" value="TRANSCRIPTION INITIATION FACTOR IIA SUBUNIT 1"/>
    <property type="match status" value="1"/>
</dbReference>
<comment type="subcellular location">
    <subcellularLocation>
        <location evidence="1">Nucleus</location>
    </subcellularLocation>
</comment>
<dbReference type="GO" id="GO:0006367">
    <property type="term" value="P:transcription initiation at RNA polymerase II promoter"/>
    <property type="evidence" value="ECO:0007669"/>
    <property type="project" value="InterPro"/>
</dbReference>
<reference evidence="6" key="1">
    <citation type="submission" date="2015-12" db="EMBL/GenBank/DDBJ databases">
        <title>Update maize B73 reference genome by single molecule sequencing technologies.</title>
        <authorList>
            <consortium name="Maize Genome Sequencing Project"/>
            <person name="Ware D."/>
        </authorList>
    </citation>
    <scope>NUCLEOTIDE SEQUENCE</scope>
    <source>
        <tissue evidence="6">Seedling</tissue>
    </source>
</reference>
<protein>
    <submittedName>
        <fullName evidence="6">Transcription factor IIA alpha/beta subunit</fullName>
    </submittedName>
</protein>
<dbReference type="FunFam" id="1.10.287.100:FF:000001">
    <property type="entry name" value="Transcription initiation factor IIA subunit"/>
    <property type="match status" value="1"/>
</dbReference>
<evidence type="ECO:0000256" key="3">
    <source>
        <dbReference type="ARBA" id="ARBA00023163"/>
    </source>
</evidence>
<dbReference type="ExpressionAtlas" id="A0A1D6M0K1">
    <property type="expression patterns" value="baseline and differential"/>
</dbReference>
<evidence type="ECO:0000256" key="1">
    <source>
        <dbReference type="ARBA" id="ARBA00004123"/>
    </source>
</evidence>
<comment type="similarity">
    <text evidence="2">Belongs to the TFIIA subunit 1 family.</text>
</comment>
<evidence type="ECO:0000256" key="4">
    <source>
        <dbReference type="ARBA" id="ARBA00023242"/>
    </source>
</evidence>
<dbReference type="SUPFAM" id="SSF47396">
    <property type="entry name" value="Transcription factor IIA (TFIIA), alpha-helical domain"/>
    <property type="match status" value="1"/>
</dbReference>
<dbReference type="Gene3D" id="1.10.287.100">
    <property type="match status" value="1"/>
</dbReference>
<accession>A0A1D6M0K1</accession>